<feature type="transmembrane region" description="Helical" evidence="2">
    <location>
        <begin position="73"/>
        <end position="95"/>
    </location>
</feature>
<feature type="transmembrane region" description="Helical" evidence="2">
    <location>
        <begin position="223"/>
        <end position="246"/>
    </location>
</feature>
<comment type="caution">
    <text evidence="3">The sequence shown here is derived from an EMBL/GenBank/DDBJ whole genome shotgun (WGS) entry which is preliminary data.</text>
</comment>
<dbReference type="PANTHER" id="PTHR37919:SF2">
    <property type="entry name" value="EXPERA DOMAIN-CONTAINING PROTEIN"/>
    <property type="match status" value="1"/>
</dbReference>
<gene>
    <name evidence="3" type="ORF">WHR41_06161</name>
</gene>
<organism evidence="3 4">
    <name type="scientific">Cladosporium halotolerans</name>
    <dbReference type="NCBI Taxonomy" id="1052096"/>
    <lineage>
        <taxon>Eukaryota</taxon>
        <taxon>Fungi</taxon>
        <taxon>Dikarya</taxon>
        <taxon>Ascomycota</taxon>
        <taxon>Pezizomycotina</taxon>
        <taxon>Dothideomycetes</taxon>
        <taxon>Dothideomycetidae</taxon>
        <taxon>Cladosporiales</taxon>
        <taxon>Cladosporiaceae</taxon>
        <taxon>Cladosporium</taxon>
    </lineage>
</organism>
<feature type="compositionally biased region" description="Polar residues" evidence="1">
    <location>
        <begin position="49"/>
        <end position="66"/>
    </location>
</feature>
<accession>A0AB34KMN9</accession>
<keyword evidence="4" id="KW-1185">Reference proteome</keyword>
<reference evidence="3 4" key="1">
    <citation type="journal article" date="2020" name="Microbiol. Resour. Announc.">
        <title>Draft Genome Sequence of a Cladosporium Species Isolated from the Mesophotic Ascidian Didemnum maculosum.</title>
        <authorList>
            <person name="Gioti A."/>
            <person name="Siaperas R."/>
            <person name="Nikolaivits E."/>
            <person name="Le Goff G."/>
            <person name="Ouazzani J."/>
            <person name="Kotoulas G."/>
            <person name="Topakas E."/>
        </authorList>
    </citation>
    <scope>NUCLEOTIDE SEQUENCE [LARGE SCALE GENOMIC DNA]</scope>
    <source>
        <strain evidence="3 4">TM138-S3</strain>
    </source>
</reference>
<keyword evidence="2" id="KW-0472">Membrane</keyword>
<dbReference type="PANTHER" id="PTHR37919">
    <property type="entry name" value="PROTEIN CBG05606"/>
    <property type="match status" value="1"/>
</dbReference>
<sequence>MVGTRNHPRDFPAPTESPTKRTTRASSATTSSSSTNAKDTAPALPKPSPNTTASPTKPRTRRTNSSWQHAPPLLALPWLAISLPLVIWDTGYIMLRPHTLPGGSLHWPLYAPYELYGRVDPVYSPGAYHASLGWTGAQGLGNAFETLAYAAYMWIVLAKGRREEGEGVWWLGGSWVVEGWWGPVGALVGYTTFAVTIMKSVLYWYNDAFMGFPIFKQNGWFNLIFVFAIPNAAWIVVPLYLIYFYVFEILEGLNVAAGGEKKAR</sequence>
<evidence type="ECO:0000313" key="4">
    <source>
        <dbReference type="Proteomes" id="UP000803884"/>
    </source>
</evidence>
<evidence type="ECO:0008006" key="5">
    <source>
        <dbReference type="Google" id="ProtNLM"/>
    </source>
</evidence>
<evidence type="ECO:0000313" key="3">
    <source>
        <dbReference type="EMBL" id="KAL1585021.1"/>
    </source>
</evidence>
<dbReference type="Proteomes" id="UP000803884">
    <property type="component" value="Unassembled WGS sequence"/>
</dbReference>
<feature type="region of interest" description="Disordered" evidence="1">
    <location>
        <begin position="1"/>
        <end position="66"/>
    </location>
</feature>
<keyword evidence="2" id="KW-1133">Transmembrane helix</keyword>
<dbReference type="RefSeq" id="XP_069228127.1">
    <property type="nucleotide sequence ID" value="XM_069374766.1"/>
</dbReference>
<evidence type="ECO:0000256" key="1">
    <source>
        <dbReference type="SAM" id="MobiDB-lite"/>
    </source>
</evidence>
<name>A0AB34KMN9_9PEZI</name>
<dbReference type="AlphaFoldDB" id="A0AB34KMN9"/>
<evidence type="ECO:0000256" key="2">
    <source>
        <dbReference type="SAM" id="Phobius"/>
    </source>
</evidence>
<proteinExistence type="predicted"/>
<feature type="compositionally biased region" description="Low complexity" evidence="1">
    <location>
        <begin position="24"/>
        <end position="41"/>
    </location>
</feature>
<dbReference type="EMBL" id="JAAQHG020000022">
    <property type="protein sequence ID" value="KAL1585021.1"/>
    <property type="molecule type" value="Genomic_DNA"/>
</dbReference>
<protein>
    <recommendedName>
        <fullName evidence="5">Emopamil-binding protein</fullName>
    </recommendedName>
</protein>
<keyword evidence="2" id="KW-0812">Transmembrane</keyword>
<feature type="transmembrane region" description="Helical" evidence="2">
    <location>
        <begin position="180"/>
        <end position="202"/>
    </location>
</feature>
<dbReference type="GeneID" id="96007604"/>